<evidence type="ECO:0000313" key="10">
    <source>
        <dbReference type="EMBL" id="RBP63898.1"/>
    </source>
</evidence>
<gene>
    <name evidence="10" type="ORF">DES36_109117</name>
</gene>
<comment type="caution">
    <text evidence="10">The sequence shown here is derived from an EMBL/GenBank/DDBJ whole genome shotgun (WGS) entry which is preliminary data.</text>
</comment>
<dbReference type="NCBIfam" id="TIGR01856">
    <property type="entry name" value="hisJ_fam"/>
    <property type="match status" value="1"/>
</dbReference>
<dbReference type="GO" id="GO:0004401">
    <property type="term" value="F:histidinol-phosphatase activity"/>
    <property type="evidence" value="ECO:0007669"/>
    <property type="project" value="UniProtKB-UniRule"/>
</dbReference>
<dbReference type="InterPro" id="IPR004013">
    <property type="entry name" value="PHP_dom"/>
</dbReference>
<name>A0A366I8U3_9FIRM</name>
<evidence type="ECO:0000256" key="4">
    <source>
        <dbReference type="ARBA" id="ARBA00022605"/>
    </source>
</evidence>
<dbReference type="InterPro" id="IPR016195">
    <property type="entry name" value="Pol/histidinol_Pase-like"/>
</dbReference>
<dbReference type="UniPathway" id="UPA00031">
    <property type="reaction ID" value="UER00013"/>
</dbReference>
<dbReference type="SUPFAM" id="SSF89550">
    <property type="entry name" value="PHP domain-like"/>
    <property type="match status" value="1"/>
</dbReference>
<keyword evidence="11" id="KW-1185">Reference proteome</keyword>
<dbReference type="EMBL" id="QNRX01000009">
    <property type="protein sequence ID" value="RBP63898.1"/>
    <property type="molecule type" value="Genomic_DNA"/>
</dbReference>
<dbReference type="Gene3D" id="3.20.20.140">
    <property type="entry name" value="Metal-dependent hydrolases"/>
    <property type="match status" value="1"/>
</dbReference>
<keyword evidence="4 8" id="KW-0028">Amino-acid biosynthesis</keyword>
<comment type="catalytic activity">
    <reaction evidence="7 8">
        <text>L-histidinol phosphate + H2O = L-histidinol + phosphate</text>
        <dbReference type="Rhea" id="RHEA:14465"/>
        <dbReference type="ChEBI" id="CHEBI:15377"/>
        <dbReference type="ChEBI" id="CHEBI:43474"/>
        <dbReference type="ChEBI" id="CHEBI:57699"/>
        <dbReference type="ChEBI" id="CHEBI:57980"/>
        <dbReference type="EC" id="3.1.3.15"/>
    </reaction>
</comment>
<accession>A0A366I8U3</accession>
<dbReference type="Pfam" id="PF02811">
    <property type="entry name" value="PHP"/>
    <property type="match status" value="1"/>
</dbReference>
<evidence type="ECO:0000256" key="3">
    <source>
        <dbReference type="ARBA" id="ARBA00013085"/>
    </source>
</evidence>
<dbReference type="GO" id="GO:0005737">
    <property type="term" value="C:cytoplasm"/>
    <property type="evidence" value="ECO:0007669"/>
    <property type="project" value="TreeGrafter"/>
</dbReference>
<keyword evidence="6 8" id="KW-0368">Histidine biosynthesis</keyword>
<comment type="similarity">
    <text evidence="2 8">Belongs to the PHP hydrolase family. HisK subfamily.</text>
</comment>
<reference evidence="10 11" key="1">
    <citation type="submission" date="2018-06" db="EMBL/GenBank/DDBJ databases">
        <title>Genomic Encyclopedia of Type Strains, Phase IV (KMG-IV): sequencing the most valuable type-strain genomes for metagenomic binning, comparative biology and taxonomic classification.</title>
        <authorList>
            <person name="Goeker M."/>
        </authorList>
    </citation>
    <scope>NUCLEOTIDE SEQUENCE [LARGE SCALE GENOMIC DNA]</scope>
    <source>
        <strain evidence="10 11">DSM 22112</strain>
    </source>
</reference>
<protein>
    <recommendedName>
        <fullName evidence="3 8">Histidinol-phosphatase</fullName>
        <shortName evidence="8">HolPase</shortName>
        <ecNumber evidence="3 8">3.1.3.15</ecNumber>
    </recommendedName>
</protein>
<dbReference type="InterPro" id="IPR010140">
    <property type="entry name" value="Histidinol_P_phosphatase_HisJ"/>
</dbReference>
<dbReference type="RefSeq" id="WP_170128242.1">
    <property type="nucleotide sequence ID" value="NZ_QNRX01000009.1"/>
</dbReference>
<dbReference type="CDD" id="cd12110">
    <property type="entry name" value="PHP_HisPPase_Hisj_like"/>
    <property type="match status" value="1"/>
</dbReference>
<proteinExistence type="inferred from homology"/>
<evidence type="ECO:0000256" key="2">
    <source>
        <dbReference type="ARBA" id="ARBA00009152"/>
    </source>
</evidence>
<evidence type="ECO:0000313" key="11">
    <source>
        <dbReference type="Proteomes" id="UP000253490"/>
    </source>
</evidence>
<feature type="domain" description="PHP" evidence="9">
    <location>
        <begin position="9"/>
        <end position="211"/>
    </location>
</feature>
<evidence type="ECO:0000259" key="9">
    <source>
        <dbReference type="Pfam" id="PF02811"/>
    </source>
</evidence>
<evidence type="ECO:0000256" key="7">
    <source>
        <dbReference type="ARBA" id="ARBA00049158"/>
    </source>
</evidence>
<keyword evidence="5 8" id="KW-0378">Hydrolase</keyword>
<sequence length="283" mass="33161">MTTRFISNYHTHNNFCDGKNTIEEMVQAAIEKGILHLGISSHAHIPNQEIWTMEEDQIETYLDEVHRIKEKYTGKIHIYTGLEIDFFDGIGWYPPILPFIEELDYDIGSVHCLYVGEIGESCYVDDTREAFEEGVENLFNGNIQEAVRHYYNSLKNMIIQYNPTIIGHMDIIKKNNNENYFFNEKEQWYKDIIKDVLSVIKDSTSIVEVNTGGIARYGKDLLYPSIDILEQMYRNGLDITINGDSHKIEDIDFYYEEVYQLIKDIGYDRVMIFTDKGWEPFKL</sequence>
<dbReference type="Proteomes" id="UP000253490">
    <property type="component" value="Unassembled WGS sequence"/>
</dbReference>
<organism evidence="10 11">
    <name type="scientific">Alkalibaculum bacchi</name>
    <dbReference type="NCBI Taxonomy" id="645887"/>
    <lineage>
        <taxon>Bacteria</taxon>
        <taxon>Bacillati</taxon>
        <taxon>Bacillota</taxon>
        <taxon>Clostridia</taxon>
        <taxon>Eubacteriales</taxon>
        <taxon>Eubacteriaceae</taxon>
        <taxon>Alkalibaculum</taxon>
    </lineage>
</organism>
<comment type="pathway">
    <text evidence="1 8">Amino-acid biosynthesis; L-histidine biosynthesis; L-histidine from 5-phospho-alpha-D-ribose 1-diphosphate: step 8/9.</text>
</comment>
<dbReference type="EC" id="3.1.3.15" evidence="3 8"/>
<dbReference type="GO" id="GO:0000105">
    <property type="term" value="P:L-histidine biosynthetic process"/>
    <property type="evidence" value="ECO:0007669"/>
    <property type="project" value="UniProtKB-UniRule"/>
</dbReference>
<evidence type="ECO:0000256" key="8">
    <source>
        <dbReference type="RuleBase" id="RU366003"/>
    </source>
</evidence>
<dbReference type="PANTHER" id="PTHR21039">
    <property type="entry name" value="HISTIDINOL PHOSPHATASE-RELATED"/>
    <property type="match status" value="1"/>
</dbReference>
<dbReference type="AlphaFoldDB" id="A0A366I8U3"/>
<evidence type="ECO:0000256" key="6">
    <source>
        <dbReference type="ARBA" id="ARBA00023102"/>
    </source>
</evidence>
<evidence type="ECO:0000256" key="5">
    <source>
        <dbReference type="ARBA" id="ARBA00022801"/>
    </source>
</evidence>
<dbReference type="PANTHER" id="PTHR21039:SF0">
    <property type="entry name" value="HISTIDINOL-PHOSPHATASE"/>
    <property type="match status" value="1"/>
</dbReference>
<evidence type="ECO:0000256" key="1">
    <source>
        <dbReference type="ARBA" id="ARBA00004970"/>
    </source>
</evidence>